<evidence type="ECO:0000256" key="1">
    <source>
        <dbReference type="SAM" id="MobiDB-lite"/>
    </source>
</evidence>
<feature type="compositionally biased region" description="Polar residues" evidence="1">
    <location>
        <begin position="1"/>
        <end position="10"/>
    </location>
</feature>
<accession>A0ABR3DR85</accession>
<proteinExistence type="predicted"/>
<feature type="region of interest" description="Disordered" evidence="1">
    <location>
        <begin position="1"/>
        <end position="88"/>
    </location>
</feature>
<dbReference type="EMBL" id="JAVLET010000001">
    <property type="protein sequence ID" value="KAL0475142.1"/>
    <property type="molecule type" value="Genomic_DNA"/>
</dbReference>
<organism evidence="2 3">
    <name type="scientific">Neurospora intermedia</name>
    <dbReference type="NCBI Taxonomy" id="5142"/>
    <lineage>
        <taxon>Eukaryota</taxon>
        <taxon>Fungi</taxon>
        <taxon>Dikarya</taxon>
        <taxon>Ascomycota</taxon>
        <taxon>Pezizomycotina</taxon>
        <taxon>Sordariomycetes</taxon>
        <taxon>Sordariomycetidae</taxon>
        <taxon>Sordariales</taxon>
        <taxon>Sordariaceae</taxon>
        <taxon>Neurospora</taxon>
    </lineage>
</organism>
<keyword evidence="3" id="KW-1185">Reference proteome</keyword>
<feature type="compositionally biased region" description="Low complexity" evidence="1">
    <location>
        <begin position="38"/>
        <end position="72"/>
    </location>
</feature>
<reference evidence="2 3" key="1">
    <citation type="submission" date="2023-09" db="EMBL/GenBank/DDBJ databases">
        <title>Multi-omics analysis of a traditional fermented food reveals byproduct-associated fungal strains for waste-to-food upcycling.</title>
        <authorList>
            <consortium name="Lawrence Berkeley National Laboratory"/>
            <person name="Rekdal V.M."/>
            <person name="Villalobos-Escobedo J.M."/>
            <person name="Rodriguez-Valeron N."/>
            <person name="Garcia M.O."/>
            <person name="Vasquez D.P."/>
            <person name="Damayanti I."/>
            <person name="Sorensen P.M."/>
            <person name="Baidoo E.E."/>
            <person name="De Carvalho A.C."/>
            <person name="Riley R."/>
            <person name="Lipzen A."/>
            <person name="He G."/>
            <person name="Yan M."/>
            <person name="Haridas S."/>
            <person name="Daum C."/>
            <person name="Yoshinaga Y."/>
            <person name="Ng V."/>
            <person name="Grigoriev I.V."/>
            <person name="Munk R."/>
            <person name="Nuraida L."/>
            <person name="Wijaya C.H."/>
            <person name="Morales P.-C."/>
            <person name="Keasling J.D."/>
        </authorList>
    </citation>
    <scope>NUCLEOTIDE SEQUENCE [LARGE SCALE GENOMIC DNA]</scope>
    <source>
        <strain evidence="2 3">FGSC 2613</strain>
    </source>
</reference>
<feature type="region of interest" description="Disordered" evidence="1">
    <location>
        <begin position="105"/>
        <end position="160"/>
    </location>
</feature>
<evidence type="ECO:0000313" key="2">
    <source>
        <dbReference type="EMBL" id="KAL0475142.1"/>
    </source>
</evidence>
<gene>
    <name evidence="2" type="ORF">QR685DRAFT_36468</name>
</gene>
<feature type="compositionally biased region" description="Polar residues" evidence="1">
    <location>
        <begin position="73"/>
        <end position="86"/>
    </location>
</feature>
<dbReference type="Proteomes" id="UP001451303">
    <property type="component" value="Unassembled WGS sequence"/>
</dbReference>
<evidence type="ECO:0000313" key="3">
    <source>
        <dbReference type="Proteomes" id="UP001451303"/>
    </source>
</evidence>
<sequence>MLSNTQNPSAQAVREVREFDGNSSAKAPSIPHAFTNYSSSWISSSPATATTTITSPSLITSPSSSAAAAATAQKQQLQPPRRNPSSHFRLLPVVTGTDASFVGYTTPTGATEGVLSVPSPLLPPSPSVSKPQSSRPEPDSEPEAESKSGGNTNRKKQRRR</sequence>
<name>A0ABR3DR85_NEUIN</name>
<comment type="caution">
    <text evidence="2">The sequence shown here is derived from an EMBL/GenBank/DDBJ whole genome shotgun (WGS) entry which is preliminary data.</text>
</comment>
<protein>
    <submittedName>
        <fullName evidence="2">Uncharacterized protein</fullName>
    </submittedName>
</protein>